<sequence length="108" mass="11290">MIRDALLFDPVYTLLGVDAAYTPPGEGSSSRALRVMDHSQGESVDDGVGAFVVRPTVHARATDLDGSPTGGTLVVGGVAYRIASHGAVLTRSGRAGGQRRLILERLDD</sequence>
<gene>
    <name evidence="1" type="ORF">RSPPHO_01943</name>
</gene>
<reference evidence="1 2" key="1">
    <citation type="submission" date="2012-02" db="EMBL/GenBank/DDBJ databases">
        <title>Shotgun genome sequence of Phaeospirillum photometricum DSM 122.</title>
        <authorList>
            <person name="Duquesne K."/>
            <person name="Sturgis J."/>
        </authorList>
    </citation>
    <scope>NUCLEOTIDE SEQUENCE [LARGE SCALE GENOMIC DNA]</scope>
    <source>
        <strain evidence="2">DSM122</strain>
    </source>
</reference>
<dbReference type="EMBL" id="HE663493">
    <property type="protein sequence ID" value="CCG08569.1"/>
    <property type="molecule type" value="Genomic_DNA"/>
</dbReference>
<evidence type="ECO:0000313" key="2">
    <source>
        <dbReference type="Proteomes" id="UP000033220"/>
    </source>
</evidence>
<dbReference type="RefSeq" id="WP_014415204.1">
    <property type="nucleotide sequence ID" value="NC_017059.1"/>
</dbReference>
<dbReference type="InterPro" id="IPR008018">
    <property type="entry name" value="Phage_tail_attach_FII"/>
</dbReference>
<dbReference type="KEGG" id="rpm:RSPPHO_01943"/>
<name>H6SKQ4_PARPM</name>
<proteinExistence type="predicted"/>
<keyword evidence="2" id="KW-1185">Reference proteome</keyword>
<dbReference type="Pfam" id="PF05354">
    <property type="entry name" value="Phage_attach"/>
    <property type="match status" value="1"/>
</dbReference>
<protein>
    <submittedName>
        <fullName evidence="1">Uncharacterized protein</fullName>
    </submittedName>
</protein>
<dbReference type="PATRIC" id="fig|1150469.3.peg.2180"/>
<accession>H6SKQ4</accession>
<dbReference type="Proteomes" id="UP000033220">
    <property type="component" value="Chromosome DSM 122"/>
</dbReference>
<organism evidence="1 2">
    <name type="scientific">Pararhodospirillum photometricum DSM 122</name>
    <dbReference type="NCBI Taxonomy" id="1150469"/>
    <lineage>
        <taxon>Bacteria</taxon>
        <taxon>Pseudomonadati</taxon>
        <taxon>Pseudomonadota</taxon>
        <taxon>Alphaproteobacteria</taxon>
        <taxon>Rhodospirillales</taxon>
        <taxon>Rhodospirillaceae</taxon>
        <taxon>Pararhodospirillum</taxon>
    </lineage>
</organism>
<dbReference type="AlphaFoldDB" id="H6SKQ4"/>
<dbReference type="GO" id="GO:0019068">
    <property type="term" value="P:virion assembly"/>
    <property type="evidence" value="ECO:0007669"/>
    <property type="project" value="InterPro"/>
</dbReference>
<dbReference type="STRING" id="1150469.RSPPHO_01943"/>
<dbReference type="HOGENOM" id="CLU_2194916_0_0_5"/>
<evidence type="ECO:0000313" key="1">
    <source>
        <dbReference type="EMBL" id="CCG08569.1"/>
    </source>
</evidence>